<dbReference type="Gene3D" id="3.40.50.300">
    <property type="entry name" value="P-loop containing nucleotide triphosphate hydrolases"/>
    <property type="match status" value="1"/>
</dbReference>
<dbReference type="InterPro" id="IPR046461">
    <property type="entry name" value="TerL_ATPase"/>
</dbReference>
<protein>
    <submittedName>
        <fullName evidence="3">Terminase large subunit</fullName>
    </submittedName>
</protein>
<evidence type="ECO:0000313" key="3">
    <source>
        <dbReference type="EMBL" id="MFC5993542.1"/>
    </source>
</evidence>
<dbReference type="RefSeq" id="WP_379583208.1">
    <property type="nucleotide sequence ID" value="NZ_JBHSQW010000009.1"/>
</dbReference>
<evidence type="ECO:0000259" key="1">
    <source>
        <dbReference type="Pfam" id="PF03354"/>
    </source>
</evidence>
<gene>
    <name evidence="3" type="ORF">ACFQE5_04840</name>
</gene>
<evidence type="ECO:0000259" key="2">
    <source>
        <dbReference type="Pfam" id="PF20441"/>
    </source>
</evidence>
<feature type="domain" description="Terminase large subunit-like ATPase" evidence="1">
    <location>
        <begin position="94"/>
        <end position="266"/>
    </location>
</feature>
<reference evidence="4" key="1">
    <citation type="journal article" date="2019" name="Int. J. Syst. Evol. Microbiol.">
        <title>The Global Catalogue of Microorganisms (GCM) 10K type strain sequencing project: providing services to taxonomists for standard genome sequencing and annotation.</title>
        <authorList>
            <consortium name="The Broad Institute Genomics Platform"/>
            <consortium name="The Broad Institute Genome Sequencing Center for Infectious Disease"/>
            <person name="Wu L."/>
            <person name="Ma J."/>
        </authorList>
    </citation>
    <scope>NUCLEOTIDE SEQUENCE [LARGE SCALE GENOMIC DNA]</scope>
    <source>
        <strain evidence="4">CCM 8391</strain>
    </source>
</reference>
<organism evidence="3 4">
    <name type="scientific">Pseudonocardia hispaniensis</name>
    <dbReference type="NCBI Taxonomy" id="904933"/>
    <lineage>
        <taxon>Bacteria</taxon>
        <taxon>Bacillati</taxon>
        <taxon>Actinomycetota</taxon>
        <taxon>Actinomycetes</taxon>
        <taxon>Pseudonocardiales</taxon>
        <taxon>Pseudonocardiaceae</taxon>
        <taxon>Pseudonocardia</taxon>
    </lineage>
</organism>
<dbReference type="InterPro" id="IPR046462">
    <property type="entry name" value="TerL_nuclease"/>
</dbReference>
<evidence type="ECO:0000313" key="4">
    <source>
        <dbReference type="Proteomes" id="UP001596302"/>
    </source>
</evidence>
<dbReference type="PANTHER" id="PTHR41287:SF1">
    <property type="entry name" value="PROTEIN YMFN"/>
    <property type="match status" value="1"/>
</dbReference>
<feature type="domain" description="Terminase large subunit-like endonuclease" evidence="2">
    <location>
        <begin position="279"/>
        <end position="572"/>
    </location>
</feature>
<dbReference type="InterPro" id="IPR027417">
    <property type="entry name" value="P-loop_NTPase"/>
</dbReference>
<keyword evidence="4" id="KW-1185">Reference proteome</keyword>
<name>A0ABW1IYQ4_9PSEU</name>
<comment type="caution">
    <text evidence="3">The sequence shown here is derived from an EMBL/GenBank/DDBJ whole genome shotgun (WGS) entry which is preliminary data.</text>
</comment>
<dbReference type="PANTHER" id="PTHR41287">
    <property type="match status" value="1"/>
</dbReference>
<sequence length="596" mass="65988">MTARGSWTDEDWAAQLDAWAAEGLIERTDWDLEPLIRTPEPTPQRGRPGYVPGAWFDVAAVEHFLRFALLLRHTKARWAGAPIRLFDWQVRWEIGPALGWKHPDGRRIITTLIIFIPRKNGKSTIASVISLYLWCADREPGAEVYAGAGDRQQAKIVYNDALTMAKNSPAIRKKAGRGLLRSVMEYPGAAGSLNVFRALSADGDRQHGLNVHGGAIDELHVHKSRWLVDAIETGTGSRDQPLIVIISTADKGEDGSIFNEKYELIENLAAGTVTEPTIYAVVFAADPDADPFAPQTQRAANPGYGLTVSAAYLAKEANRAAATPAYLNEYLRLHLNIRTKADVRWITMADWDASAQQRDTGIPIPVRYDELVGRACYAGLDLSSTTDLTALSLWFPPQDPDDPDEPHVWVPFFWLPEESVDKLARKTRIPFDRWAGDPRGHCGPLLRVTEGNVVDYRAVRELVGRLHAQTPIKALGYDPWNAMETALQLADDGITVEPVRQGYGSLSGPTKAMERLILGRLVSHGGHPLLRWNIDCAAVRQDPAGNVKPVKPDTRKSTKRIDGWVSGLNALAMHLLRSGPEAKPEPKIRVIDGRRR</sequence>
<dbReference type="Pfam" id="PF03354">
    <property type="entry name" value="TerL_ATPase"/>
    <property type="match status" value="1"/>
</dbReference>
<dbReference type="Proteomes" id="UP001596302">
    <property type="component" value="Unassembled WGS sequence"/>
</dbReference>
<proteinExistence type="predicted"/>
<accession>A0ABW1IYQ4</accession>
<dbReference type="InterPro" id="IPR005021">
    <property type="entry name" value="Terminase_largesu-like"/>
</dbReference>
<dbReference type="EMBL" id="JBHSQW010000009">
    <property type="protein sequence ID" value="MFC5993542.1"/>
    <property type="molecule type" value="Genomic_DNA"/>
</dbReference>
<dbReference type="Pfam" id="PF20441">
    <property type="entry name" value="TerL_nuclease"/>
    <property type="match status" value="1"/>
</dbReference>